<dbReference type="Proteomes" id="UP000075374">
    <property type="component" value="Unassembled WGS sequence"/>
</dbReference>
<dbReference type="PANTHER" id="PTHR46401">
    <property type="entry name" value="GLYCOSYLTRANSFERASE WBBK-RELATED"/>
    <property type="match status" value="1"/>
</dbReference>
<dbReference type="RefSeq" id="WP_061857040.1">
    <property type="nucleotide sequence ID" value="NZ_LTBB01000001.1"/>
</dbReference>
<reference evidence="4 5" key="1">
    <citation type="submission" date="2016-02" db="EMBL/GenBank/DDBJ databases">
        <title>Genome sequence of Clostridium colicanis DSM 13634.</title>
        <authorList>
            <person name="Poehlein A."/>
            <person name="Daniel R."/>
        </authorList>
    </citation>
    <scope>NUCLEOTIDE SEQUENCE [LARGE SCALE GENOMIC DNA]</scope>
    <source>
        <strain evidence="4 5">DSM 13634</strain>
    </source>
</reference>
<name>A0A151ARY8_9CLOT</name>
<keyword evidence="5" id="KW-1185">Reference proteome</keyword>
<feature type="domain" description="Glycosyltransferase subfamily 4-like N-terminal" evidence="3">
    <location>
        <begin position="140"/>
        <end position="251"/>
    </location>
</feature>
<dbReference type="CDD" id="cd03794">
    <property type="entry name" value="GT4_WbuB-like"/>
    <property type="match status" value="1"/>
</dbReference>
<dbReference type="PANTHER" id="PTHR46401:SF2">
    <property type="entry name" value="GLYCOSYLTRANSFERASE WBBK-RELATED"/>
    <property type="match status" value="1"/>
</dbReference>
<evidence type="ECO:0000256" key="1">
    <source>
        <dbReference type="ARBA" id="ARBA00022679"/>
    </source>
</evidence>
<organism evidence="4 5">
    <name type="scientific">Clostridium colicanis DSM 13634</name>
    <dbReference type="NCBI Taxonomy" id="1121305"/>
    <lineage>
        <taxon>Bacteria</taxon>
        <taxon>Bacillati</taxon>
        <taxon>Bacillota</taxon>
        <taxon>Clostridia</taxon>
        <taxon>Eubacteriales</taxon>
        <taxon>Clostridiaceae</taxon>
        <taxon>Clostridium</taxon>
    </lineage>
</organism>
<gene>
    <name evidence="4" type="ORF">CLCOL_00850</name>
</gene>
<dbReference type="PATRIC" id="fig|1121305.3.peg.87"/>
<sequence length="454" mass="52163">MKNILIIAYYYPPKGGAGVQRVSKFAKYLSKEGYNVSVLTVKEEASGIVDKSLKRDINGSIKVYRTYIKEVNVLEKLLSFRREGSSSKDNDTKDSTVAIQVPTKLSKFKSKLIQIAKKIFLQYYNLINIPDDKKGWIKYAVTEGSKIIENDKIDMIISSSAPYSCHIIAEKLSKKYNIKWIADFRDPWVSNAFADHGTFLKVIYKYFEKKIVKNSDRIISVSKPIINDFINRYPEENKNKFIVIPNGYDEDDFTNLDLANRKNQDRLIILYNGTLYGIESPESLLKALDKLIKEGKIDKNKILFKFTGNVGYEQQKILDKYEAKYRGIIEQKKYLPHSESIKQFSDCDALLLILSDMKGVEGIYTGKLFEYIRAGKPIIGIVPDGVAKELILETNTGYVAHPSDLGEIEKVLYKVYNNYINHVNPISPNWEQVKKYSRENLTKELIRVMSEIKD</sequence>
<evidence type="ECO:0000313" key="4">
    <source>
        <dbReference type="EMBL" id="KYH30147.1"/>
    </source>
</evidence>
<protein>
    <submittedName>
        <fullName evidence="4">Glycosyl transferases group 1</fullName>
    </submittedName>
</protein>
<evidence type="ECO:0000259" key="3">
    <source>
        <dbReference type="Pfam" id="PF13439"/>
    </source>
</evidence>
<dbReference type="InterPro" id="IPR001296">
    <property type="entry name" value="Glyco_trans_1"/>
</dbReference>
<dbReference type="Pfam" id="PF13439">
    <property type="entry name" value="Glyco_transf_4"/>
    <property type="match status" value="1"/>
</dbReference>
<dbReference type="Gene3D" id="3.40.50.2000">
    <property type="entry name" value="Glycogen Phosphorylase B"/>
    <property type="match status" value="2"/>
</dbReference>
<accession>A0A151ARY8</accession>
<dbReference type="AlphaFoldDB" id="A0A151ARY8"/>
<proteinExistence type="predicted"/>
<feature type="domain" description="Glycosyl transferase family 1" evidence="2">
    <location>
        <begin position="259"/>
        <end position="419"/>
    </location>
</feature>
<dbReference type="GO" id="GO:0016757">
    <property type="term" value="F:glycosyltransferase activity"/>
    <property type="evidence" value="ECO:0007669"/>
    <property type="project" value="InterPro"/>
</dbReference>
<keyword evidence="1 4" id="KW-0808">Transferase</keyword>
<evidence type="ECO:0000313" key="5">
    <source>
        <dbReference type="Proteomes" id="UP000075374"/>
    </source>
</evidence>
<dbReference type="Pfam" id="PF00534">
    <property type="entry name" value="Glycos_transf_1"/>
    <property type="match status" value="1"/>
</dbReference>
<comment type="caution">
    <text evidence="4">The sequence shown here is derived from an EMBL/GenBank/DDBJ whole genome shotgun (WGS) entry which is preliminary data.</text>
</comment>
<dbReference type="SUPFAM" id="SSF53756">
    <property type="entry name" value="UDP-Glycosyltransferase/glycogen phosphorylase"/>
    <property type="match status" value="1"/>
</dbReference>
<dbReference type="InterPro" id="IPR028098">
    <property type="entry name" value="Glyco_trans_4-like_N"/>
</dbReference>
<dbReference type="EMBL" id="LTBB01000001">
    <property type="protein sequence ID" value="KYH30147.1"/>
    <property type="molecule type" value="Genomic_DNA"/>
</dbReference>
<evidence type="ECO:0000259" key="2">
    <source>
        <dbReference type="Pfam" id="PF00534"/>
    </source>
</evidence>
<dbReference type="STRING" id="1121305.CLCOL_00850"/>
<dbReference type="GO" id="GO:0009103">
    <property type="term" value="P:lipopolysaccharide biosynthetic process"/>
    <property type="evidence" value="ECO:0007669"/>
    <property type="project" value="TreeGrafter"/>
</dbReference>